<protein>
    <submittedName>
        <fullName evidence="1">Uncharacterized protein</fullName>
    </submittedName>
</protein>
<name>A0A8C0GDH3_CHEAB</name>
<organism evidence="1 2">
    <name type="scientific">Chelonoidis abingdonii</name>
    <name type="common">Abingdon island giant tortoise</name>
    <name type="synonym">Testudo abingdonii</name>
    <dbReference type="NCBI Taxonomy" id="106734"/>
    <lineage>
        <taxon>Eukaryota</taxon>
        <taxon>Metazoa</taxon>
        <taxon>Chordata</taxon>
        <taxon>Craniata</taxon>
        <taxon>Vertebrata</taxon>
        <taxon>Euteleostomi</taxon>
        <taxon>Archelosauria</taxon>
        <taxon>Testudinata</taxon>
        <taxon>Testudines</taxon>
        <taxon>Cryptodira</taxon>
        <taxon>Durocryptodira</taxon>
        <taxon>Testudinoidea</taxon>
        <taxon>Testudinidae</taxon>
        <taxon>Chelonoidis</taxon>
    </lineage>
</organism>
<dbReference type="Proteomes" id="UP000694404">
    <property type="component" value="Unplaced"/>
</dbReference>
<sequence>MSTNPFHTCFITQSIANAKWIGDYPHPCLTPVTLLNHSPRPRSDHIDHVCISWPWASSLRAVSVSREDDVGSEHYLLVTTLQLKLKKIIKTDKKCYSNKGVQEQRDIDQIPDYI</sequence>
<dbReference type="AlphaFoldDB" id="A0A8C0GDH3"/>
<evidence type="ECO:0000313" key="1">
    <source>
        <dbReference type="Ensembl" id="ENSCABP00000007119.1"/>
    </source>
</evidence>
<proteinExistence type="predicted"/>
<dbReference type="Ensembl" id="ENSCABT00000007775.1">
    <property type="protein sequence ID" value="ENSCABP00000007119.1"/>
    <property type="gene ID" value="ENSCABG00000005402.1"/>
</dbReference>
<reference evidence="1" key="2">
    <citation type="submission" date="2025-09" db="UniProtKB">
        <authorList>
            <consortium name="Ensembl"/>
        </authorList>
    </citation>
    <scope>IDENTIFICATION</scope>
</reference>
<reference evidence="1" key="1">
    <citation type="submission" date="2025-08" db="UniProtKB">
        <authorList>
            <consortium name="Ensembl"/>
        </authorList>
    </citation>
    <scope>IDENTIFICATION</scope>
</reference>
<accession>A0A8C0GDH3</accession>
<keyword evidence="2" id="KW-1185">Reference proteome</keyword>
<evidence type="ECO:0000313" key="2">
    <source>
        <dbReference type="Proteomes" id="UP000694404"/>
    </source>
</evidence>